<feature type="chain" id="PRO_5008127550" evidence="2">
    <location>
        <begin position="21"/>
        <end position="504"/>
    </location>
</feature>
<organism evidence="3 4">
    <name type="scientific">Anopheles culicifacies</name>
    <dbReference type="NCBI Taxonomy" id="139723"/>
    <lineage>
        <taxon>Eukaryota</taxon>
        <taxon>Metazoa</taxon>
        <taxon>Ecdysozoa</taxon>
        <taxon>Arthropoda</taxon>
        <taxon>Hexapoda</taxon>
        <taxon>Insecta</taxon>
        <taxon>Pterygota</taxon>
        <taxon>Neoptera</taxon>
        <taxon>Endopterygota</taxon>
        <taxon>Diptera</taxon>
        <taxon>Nematocera</taxon>
        <taxon>Culicoidea</taxon>
        <taxon>Culicidae</taxon>
        <taxon>Anophelinae</taxon>
        <taxon>Anopheles</taxon>
        <taxon>culicifacies species complex</taxon>
    </lineage>
</organism>
<name>A0A182LVX8_9DIPT</name>
<reference evidence="3" key="2">
    <citation type="submission" date="2020-05" db="UniProtKB">
        <authorList>
            <consortium name="EnsemblMetazoa"/>
        </authorList>
    </citation>
    <scope>IDENTIFICATION</scope>
    <source>
        <strain evidence="3">A-37</strain>
    </source>
</reference>
<reference evidence="4" key="1">
    <citation type="submission" date="2013-09" db="EMBL/GenBank/DDBJ databases">
        <title>The Genome Sequence of Anopheles culicifacies species A.</title>
        <authorList>
            <consortium name="The Broad Institute Genomics Platform"/>
            <person name="Neafsey D.E."/>
            <person name="Besansky N."/>
            <person name="Howell P."/>
            <person name="Walton C."/>
            <person name="Young S.K."/>
            <person name="Zeng Q."/>
            <person name="Gargeya S."/>
            <person name="Fitzgerald M."/>
            <person name="Haas B."/>
            <person name="Abouelleil A."/>
            <person name="Allen A.W."/>
            <person name="Alvarado L."/>
            <person name="Arachchi H.M."/>
            <person name="Berlin A.M."/>
            <person name="Chapman S.B."/>
            <person name="Gainer-Dewar J."/>
            <person name="Goldberg J."/>
            <person name="Griggs A."/>
            <person name="Gujja S."/>
            <person name="Hansen M."/>
            <person name="Howarth C."/>
            <person name="Imamovic A."/>
            <person name="Ireland A."/>
            <person name="Larimer J."/>
            <person name="McCowan C."/>
            <person name="Murphy C."/>
            <person name="Pearson M."/>
            <person name="Poon T.W."/>
            <person name="Priest M."/>
            <person name="Roberts A."/>
            <person name="Saif S."/>
            <person name="Shea T."/>
            <person name="Sisk P."/>
            <person name="Sykes S."/>
            <person name="Wortman J."/>
            <person name="Nusbaum C."/>
            <person name="Birren B."/>
        </authorList>
    </citation>
    <scope>NUCLEOTIDE SEQUENCE [LARGE SCALE GENOMIC DNA]</scope>
    <source>
        <strain evidence="4">A-37</strain>
    </source>
</reference>
<keyword evidence="1" id="KW-0812">Transmembrane</keyword>
<evidence type="ECO:0000256" key="1">
    <source>
        <dbReference type="SAM" id="Phobius"/>
    </source>
</evidence>
<keyword evidence="4" id="KW-1185">Reference proteome</keyword>
<accession>A0A182LVX8</accession>
<feature type="transmembrane region" description="Helical" evidence="1">
    <location>
        <begin position="483"/>
        <end position="499"/>
    </location>
</feature>
<keyword evidence="1" id="KW-0472">Membrane</keyword>
<dbReference type="AlphaFoldDB" id="A0A182LVX8"/>
<keyword evidence="1" id="KW-1133">Transmembrane helix</keyword>
<evidence type="ECO:0000256" key="2">
    <source>
        <dbReference type="SAM" id="SignalP"/>
    </source>
</evidence>
<dbReference type="Proteomes" id="UP000075883">
    <property type="component" value="Unassembled WGS sequence"/>
</dbReference>
<keyword evidence="2" id="KW-0732">Signal</keyword>
<dbReference type="EMBL" id="AXCM01010228">
    <property type="status" value="NOT_ANNOTATED_CDS"/>
    <property type="molecule type" value="Genomic_DNA"/>
</dbReference>
<evidence type="ECO:0000313" key="4">
    <source>
        <dbReference type="Proteomes" id="UP000075883"/>
    </source>
</evidence>
<sequence length="504" mass="57179">MRLILLTTVCLTLSRQAVHATVYTNAFLDHSNSNPQQVELYRPFSLCGLLEYLSTVNNSVTKEHLDKAQCTIGCVNKTSDAFRIGIYACDGGLASFALPISFTDMDFSVQYSDTQFIAEGQVLGQRLYLQLVPNLSCLAGGRNNVCVRVTKYEKRFVASGSLEEQQTMGSVDIGINVSVWQKASMNIAEFEPFVVCGKVSKLTTSNNILNIDRIPSDRLGCTVGCVNRTKYAVEIEIYSCNNEDEMVLYTITLNELKFFTCFTDEYITMRAKNIERFIEFRLEPDVGCLRQKRATDLMRLVLPSHATLCVPESDNSTFLSQYKPFEFCSKVAHISSPLIEYMDISIPPLSSSCLISCVKRTRHAVLIEIVNCSSDEEFIPALFITRMNFVMCASDGEIILHGYDTAYWIEFTFSPEVDCLRSHIQTACTRIVNYSMKYAYRQIINGFKAGTLNINLDKHIWRVLARNRACHMGSSSMVGLRCWLPWIIVYVFCTHFVRYERMLL</sequence>
<feature type="signal peptide" evidence="2">
    <location>
        <begin position="1"/>
        <end position="20"/>
    </location>
</feature>
<proteinExistence type="predicted"/>
<protein>
    <submittedName>
        <fullName evidence="3">Uncharacterized protein</fullName>
    </submittedName>
</protein>
<dbReference type="EnsemblMetazoa" id="ACUA003272-RA">
    <property type="protein sequence ID" value="ACUA003272-PA"/>
    <property type="gene ID" value="ACUA003272"/>
</dbReference>
<evidence type="ECO:0000313" key="3">
    <source>
        <dbReference type="EnsemblMetazoa" id="ACUA003272-PA"/>
    </source>
</evidence>
<dbReference type="VEuPathDB" id="VectorBase:ACUA003272"/>